<dbReference type="Pfam" id="PF00534">
    <property type="entry name" value="Glycos_transf_1"/>
    <property type="match status" value="1"/>
</dbReference>
<feature type="domain" description="Glycosyl transferase family 1" evidence="1">
    <location>
        <begin position="187"/>
        <end position="345"/>
    </location>
</feature>
<gene>
    <name evidence="2" type="ORF">U6A24_22110</name>
</gene>
<proteinExistence type="predicted"/>
<dbReference type="EC" id="2.4.-.-" evidence="2"/>
<dbReference type="EMBL" id="JAYKLX010000012">
    <property type="protein sequence ID" value="MEB3348188.1"/>
    <property type="molecule type" value="Genomic_DNA"/>
</dbReference>
<organism evidence="2 3">
    <name type="scientific">Aquimarina gracilis</name>
    <dbReference type="NCBI Taxonomy" id="874422"/>
    <lineage>
        <taxon>Bacteria</taxon>
        <taxon>Pseudomonadati</taxon>
        <taxon>Bacteroidota</taxon>
        <taxon>Flavobacteriia</taxon>
        <taxon>Flavobacteriales</taxon>
        <taxon>Flavobacteriaceae</taxon>
        <taxon>Aquimarina</taxon>
    </lineage>
</organism>
<evidence type="ECO:0000259" key="1">
    <source>
        <dbReference type="Pfam" id="PF00534"/>
    </source>
</evidence>
<dbReference type="PANTHER" id="PTHR12526">
    <property type="entry name" value="GLYCOSYLTRANSFERASE"/>
    <property type="match status" value="1"/>
</dbReference>
<dbReference type="Proteomes" id="UP001327027">
    <property type="component" value="Unassembled WGS sequence"/>
</dbReference>
<dbReference type="Gene3D" id="3.40.50.2000">
    <property type="entry name" value="Glycogen Phosphorylase B"/>
    <property type="match status" value="2"/>
</dbReference>
<dbReference type="InterPro" id="IPR001296">
    <property type="entry name" value="Glyco_trans_1"/>
</dbReference>
<evidence type="ECO:0000313" key="3">
    <source>
        <dbReference type="Proteomes" id="UP001327027"/>
    </source>
</evidence>
<keyword evidence="2" id="KW-0808">Transferase</keyword>
<dbReference type="CDD" id="cd03820">
    <property type="entry name" value="GT4_AmsD-like"/>
    <property type="match status" value="1"/>
</dbReference>
<reference evidence="2 3" key="1">
    <citation type="journal article" date="2013" name="Int. J. Syst. Evol. Microbiol.">
        <title>Aquimarina gracilis sp. nov., isolated from the gut microflora of a mussel, Mytilus coruscus, and emended description of Aquimarina spongiae.</title>
        <authorList>
            <person name="Park S.C."/>
            <person name="Choe H.N."/>
            <person name="Baik K.S."/>
            <person name="Seong C.N."/>
        </authorList>
    </citation>
    <scope>NUCLEOTIDE SEQUENCE [LARGE SCALE GENOMIC DNA]</scope>
    <source>
        <strain evidence="2 3">PSC32</strain>
    </source>
</reference>
<sequence length="371" mass="42158">MNRILYITNQICGSGGLERVLSIKASYLAEHLGYEVHILTLNQGEEPLFYDFSEKLKYHDISVGGNPLSYIKAYANGINKVIDKVDPNIILVCDDGLKAFFLPALIKNKCPKIYERHVSKNIAVQSDSLGFFKKKLVSFKYFLMNKLAKKYDRFVVLTEGNLNDWNLNNLKVIPNPLSFYPEEESTSSLQNNKVLAVGKQCYQKGYDRLLHSWKNVSEKHPDWKLEIYGKMDPDQELFAMASDLNIEDSVSFFPPTKTIQKQYEEAAIYVMSSRYEGFGMVLIEAMAYGVPCVSFDCPFGPSDIITHGKDGYLVENGDVIALAQSINSLIENDSLRKDMGLQARKSIKKYLPEKVCKEWDDLFQSLINTSV</sequence>
<evidence type="ECO:0000313" key="2">
    <source>
        <dbReference type="EMBL" id="MEB3348188.1"/>
    </source>
</evidence>
<accession>A0ABU6A205</accession>
<dbReference type="SUPFAM" id="SSF53756">
    <property type="entry name" value="UDP-Glycosyltransferase/glycogen phosphorylase"/>
    <property type="match status" value="1"/>
</dbReference>
<protein>
    <submittedName>
        <fullName evidence="2">Glycosyltransferase family 4 protein</fullName>
        <ecNumber evidence="2">2.4.-.-</ecNumber>
    </submittedName>
</protein>
<dbReference type="RefSeq" id="WP_324182211.1">
    <property type="nucleotide sequence ID" value="NZ_BAABAW010000018.1"/>
</dbReference>
<comment type="caution">
    <text evidence="2">The sequence shown here is derived from an EMBL/GenBank/DDBJ whole genome shotgun (WGS) entry which is preliminary data.</text>
</comment>
<name>A0ABU6A205_9FLAO</name>
<dbReference type="GO" id="GO:0016757">
    <property type="term" value="F:glycosyltransferase activity"/>
    <property type="evidence" value="ECO:0007669"/>
    <property type="project" value="UniProtKB-KW"/>
</dbReference>
<keyword evidence="2" id="KW-0328">Glycosyltransferase</keyword>
<keyword evidence="3" id="KW-1185">Reference proteome</keyword>
<dbReference type="PANTHER" id="PTHR12526:SF630">
    <property type="entry name" value="GLYCOSYLTRANSFERASE"/>
    <property type="match status" value="1"/>
</dbReference>